<evidence type="ECO:0000256" key="5">
    <source>
        <dbReference type="HAMAP-Rule" id="MF_00235"/>
    </source>
</evidence>
<comment type="pathway">
    <text evidence="5">Purine metabolism; AMP biosynthesis via salvage pathway; AMP from ADP: step 1/1.</text>
</comment>
<comment type="caution">
    <text evidence="9">The sequence shown here is derived from an EMBL/GenBank/DDBJ whole genome shotgun (WGS) entry which is preliminary data.</text>
</comment>
<dbReference type="InterPro" id="IPR000850">
    <property type="entry name" value="Adenylat/UMP-CMP_kin"/>
</dbReference>
<accession>A0ABU9YMZ8</accession>
<dbReference type="NCBIfam" id="NF011100">
    <property type="entry name" value="PRK14527.1"/>
    <property type="match status" value="1"/>
</dbReference>
<evidence type="ECO:0000313" key="10">
    <source>
        <dbReference type="Proteomes" id="UP001413721"/>
    </source>
</evidence>
<evidence type="ECO:0000256" key="7">
    <source>
        <dbReference type="RuleBase" id="RU003331"/>
    </source>
</evidence>
<evidence type="ECO:0000256" key="6">
    <source>
        <dbReference type="RuleBase" id="RU003330"/>
    </source>
</evidence>
<dbReference type="NCBIfam" id="NF001381">
    <property type="entry name" value="PRK00279.1-3"/>
    <property type="match status" value="1"/>
</dbReference>
<keyword evidence="3 5" id="KW-0547">Nucleotide-binding</keyword>
<comment type="similarity">
    <text evidence="5 6">Belongs to the adenylate kinase family.</text>
</comment>
<dbReference type="CDD" id="cd01428">
    <property type="entry name" value="ADK"/>
    <property type="match status" value="1"/>
</dbReference>
<feature type="binding site" evidence="5">
    <location>
        <position position="161"/>
    </location>
    <ligand>
        <name>AMP</name>
        <dbReference type="ChEBI" id="CHEBI:456215"/>
    </ligand>
</feature>
<evidence type="ECO:0000256" key="1">
    <source>
        <dbReference type="ARBA" id="ARBA00022679"/>
    </source>
</evidence>
<dbReference type="NCBIfam" id="NF011105">
    <property type="entry name" value="PRK14532.1"/>
    <property type="match status" value="1"/>
</dbReference>
<feature type="binding site" evidence="5">
    <location>
        <position position="92"/>
    </location>
    <ligand>
        <name>AMP</name>
        <dbReference type="ChEBI" id="CHEBI:456215"/>
    </ligand>
</feature>
<keyword evidence="2 5" id="KW-0545">Nucleotide biosynthesis</keyword>
<dbReference type="NCBIfam" id="NF001380">
    <property type="entry name" value="PRK00279.1-2"/>
    <property type="match status" value="1"/>
</dbReference>
<keyword evidence="5" id="KW-0862">Zinc</keyword>
<keyword evidence="5 7" id="KW-0067">ATP-binding</keyword>
<dbReference type="RefSeq" id="WP_345935254.1">
    <property type="nucleotide sequence ID" value="NZ_JBBKTV010000011.1"/>
</dbReference>
<gene>
    <name evidence="5" type="primary">adk</name>
    <name evidence="9" type="ORF">WG926_17825</name>
</gene>
<dbReference type="InterPro" id="IPR033690">
    <property type="entry name" value="Adenylat_kinase_CS"/>
</dbReference>
<feature type="binding site" evidence="5">
    <location>
        <begin position="10"/>
        <end position="15"/>
    </location>
    <ligand>
        <name>ATP</name>
        <dbReference type="ChEBI" id="CHEBI:30616"/>
    </ligand>
</feature>
<organism evidence="9 10">
    <name type="scientific">Tistrella arctica</name>
    <dbReference type="NCBI Taxonomy" id="3133430"/>
    <lineage>
        <taxon>Bacteria</taxon>
        <taxon>Pseudomonadati</taxon>
        <taxon>Pseudomonadota</taxon>
        <taxon>Alphaproteobacteria</taxon>
        <taxon>Geminicoccales</taxon>
        <taxon>Geminicoccaceae</taxon>
        <taxon>Tistrella</taxon>
    </lineage>
</organism>
<dbReference type="PANTHER" id="PTHR23359">
    <property type="entry name" value="NUCLEOTIDE KINASE"/>
    <property type="match status" value="1"/>
</dbReference>
<dbReference type="EC" id="2.7.4.3" evidence="5 7"/>
<protein>
    <recommendedName>
        <fullName evidence="5 7">Adenylate kinase</fullName>
        <shortName evidence="5">AK</shortName>
        <ecNumber evidence="5 7">2.7.4.3</ecNumber>
    </recommendedName>
    <alternativeName>
        <fullName evidence="5">ATP-AMP transphosphorylase</fullName>
    </alternativeName>
    <alternativeName>
        <fullName evidence="5">ATP:AMP phosphotransferase</fullName>
    </alternativeName>
    <alternativeName>
        <fullName evidence="5">Adenylate monophosphate kinase</fullName>
    </alternativeName>
</protein>
<keyword evidence="10" id="KW-1185">Reference proteome</keyword>
<comment type="subcellular location">
    <subcellularLocation>
        <location evidence="5 7">Cytoplasm</location>
    </subcellularLocation>
</comment>
<evidence type="ECO:0000259" key="8">
    <source>
        <dbReference type="Pfam" id="PF05191"/>
    </source>
</evidence>
<keyword evidence="4 5" id="KW-0418">Kinase</keyword>
<dbReference type="PRINTS" id="PR00094">
    <property type="entry name" value="ADENYLTKNASE"/>
</dbReference>
<dbReference type="PROSITE" id="PS00113">
    <property type="entry name" value="ADENYLATE_KINASE"/>
    <property type="match status" value="1"/>
</dbReference>
<feature type="binding site" evidence="5">
    <location>
        <position position="172"/>
    </location>
    <ligand>
        <name>AMP</name>
        <dbReference type="ChEBI" id="CHEBI:456215"/>
    </ligand>
</feature>
<comment type="catalytic activity">
    <reaction evidence="5 7">
        <text>AMP + ATP = 2 ADP</text>
        <dbReference type="Rhea" id="RHEA:12973"/>
        <dbReference type="ChEBI" id="CHEBI:30616"/>
        <dbReference type="ChEBI" id="CHEBI:456215"/>
        <dbReference type="ChEBI" id="CHEBI:456216"/>
        <dbReference type="EC" id="2.7.4.3"/>
    </reaction>
</comment>
<feature type="binding site" evidence="5">
    <location>
        <position position="31"/>
    </location>
    <ligand>
        <name>AMP</name>
        <dbReference type="ChEBI" id="CHEBI:456215"/>
    </ligand>
</feature>
<dbReference type="InterPro" id="IPR006259">
    <property type="entry name" value="Adenyl_kin_sub"/>
</dbReference>
<dbReference type="NCBIfam" id="TIGR01351">
    <property type="entry name" value="adk"/>
    <property type="match status" value="1"/>
</dbReference>
<feature type="binding site" evidence="5">
    <location>
        <position position="200"/>
    </location>
    <ligand>
        <name>ATP</name>
        <dbReference type="ChEBI" id="CHEBI:30616"/>
    </ligand>
</feature>
<evidence type="ECO:0000256" key="2">
    <source>
        <dbReference type="ARBA" id="ARBA00022727"/>
    </source>
</evidence>
<dbReference type="Pfam" id="PF05191">
    <property type="entry name" value="ADK_lid"/>
    <property type="match status" value="1"/>
</dbReference>
<comment type="function">
    <text evidence="5">Catalyzes the reversible transfer of the terminal phosphate group between ATP and AMP. Plays an important role in cellular energy homeostasis and in adenine nucleotide metabolism.</text>
</comment>
<feature type="binding site" evidence="5">
    <location>
        <position position="133"/>
    </location>
    <ligand>
        <name>Zn(2+)</name>
        <dbReference type="ChEBI" id="CHEBI:29105"/>
        <note>structural</note>
    </ligand>
</feature>
<dbReference type="GO" id="GO:0004017">
    <property type="term" value="F:AMP kinase activity"/>
    <property type="evidence" value="ECO:0007669"/>
    <property type="project" value="UniProtKB-EC"/>
</dbReference>
<feature type="binding site" evidence="5">
    <location>
        <position position="127"/>
    </location>
    <ligand>
        <name>ATP</name>
        <dbReference type="ChEBI" id="CHEBI:30616"/>
    </ligand>
</feature>
<keyword evidence="1 5" id="KW-0808">Transferase</keyword>
<dbReference type="EMBL" id="JBBKTW010000006">
    <property type="protein sequence ID" value="MEN2990178.1"/>
    <property type="molecule type" value="Genomic_DNA"/>
</dbReference>
<keyword evidence="5" id="KW-0479">Metal-binding</keyword>
<feature type="binding site" evidence="5">
    <location>
        <position position="150"/>
    </location>
    <ligand>
        <name>Zn(2+)</name>
        <dbReference type="ChEBI" id="CHEBI:29105"/>
        <note>structural</note>
    </ligand>
</feature>
<keyword evidence="5" id="KW-0963">Cytoplasm</keyword>
<feature type="binding site" evidence="5">
    <location>
        <position position="130"/>
    </location>
    <ligand>
        <name>Zn(2+)</name>
        <dbReference type="ChEBI" id="CHEBI:29105"/>
        <note>structural</note>
    </ligand>
</feature>
<sequence>MILILLGPPGAGKGTQSQRLVDAYGIVQLSTGDMLRAEVKSGSELGNRVKAIMDSGKLVPDQAIIDMIAGRIGQDDCRNGFILDGFPRTVAQAEALDGMLASRGLHLDHVIEMKVDDAALVERITGRFACAKCGAGYHDTFQKPKVAGVCDVCGSTEFTRRKDDNAETVTSRLEAYHAQTAPLLPYYETKGLLRTVDGMADIDDVTRALKAILGSGS</sequence>
<comment type="caution">
    <text evidence="5">Lacks conserved residue(s) required for the propagation of feature annotation.</text>
</comment>
<reference evidence="9 10" key="1">
    <citation type="submission" date="2024-03" db="EMBL/GenBank/DDBJ databases">
        <title>High-quality draft genome sequencing of Tistrella sp. BH-R2-4.</title>
        <authorList>
            <person name="Dong C."/>
        </authorList>
    </citation>
    <scope>NUCLEOTIDE SEQUENCE [LARGE SCALE GENOMIC DNA]</scope>
    <source>
        <strain evidence="9 10">BH-R2-4</strain>
    </source>
</reference>
<feature type="domain" description="Adenylate kinase active site lid" evidence="8">
    <location>
        <begin position="127"/>
        <end position="163"/>
    </location>
</feature>
<feature type="binding site" evidence="5">
    <location>
        <position position="153"/>
    </location>
    <ligand>
        <name>Zn(2+)</name>
        <dbReference type="ChEBI" id="CHEBI:29105"/>
        <note>structural</note>
    </ligand>
</feature>
<evidence type="ECO:0000256" key="3">
    <source>
        <dbReference type="ARBA" id="ARBA00022741"/>
    </source>
</evidence>
<feature type="binding site" evidence="5">
    <location>
        <begin position="57"/>
        <end position="59"/>
    </location>
    <ligand>
        <name>AMP</name>
        <dbReference type="ChEBI" id="CHEBI:456215"/>
    </ligand>
</feature>
<proteinExistence type="inferred from homology"/>
<dbReference type="HAMAP" id="MF_00235">
    <property type="entry name" value="Adenylate_kinase_Adk"/>
    <property type="match status" value="1"/>
</dbReference>
<comment type="subunit">
    <text evidence="5 7">Monomer.</text>
</comment>
<dbReference type="Pfam" id="PF00406">
    <property type="entry name" value="ADK"/>
    <property type="match status" value="1"/>
</dbReference>
<feature type="binding site" evidence="5">
    <location>
        <position position="36"/>
    </location>
    <ligand>
        <name>AMP</name>
        <dbReference type="ChEBI" id="CHEBI:456215"/>
    </ligand>
</feature>
<feature type="binding site" evidence="5">
    <location>
        <begin position="85"/>
        <end position="88"/>
    </location>
    <ligand>
        <name>AMP</name>
        <dbReference type="ChEBI" id="CHEBI:456215"/>
    </ligand>
</feature>
<dbReference type="Gene3D" id="3.40.50.300">
    <property type="entry name" value="P-loop containing nucleotide triphosphate hydrolases"/>
    <property type="match status" value="1"/>
</dbReference>
<feature type="region of interest" description="NMP" evidence="5">
    <location>
        <begin position="30"/>
        <end position="59"/>
    </location>
</feature>
<dbReference type="Proteomes" id="UP001413721">
    <property type="component" value="Unassembled WGS sequence"/>
</dbReference>
<dbReference type="SUPFAM" id="SSF52540">
    <property type="entry name" value="P-loop containing nucleoside triphosphate hydrolases"/>
    <property type="match status" value="1"/>
</dbReference>
<comment type="domain">
    <text evidence="5">Consists of three domains, a large central CORE domain and two small peripheral domains, NMPbind and LID, which undergo movements during catalysis. The LID domain closes over the site of phosphoryl transfer upon ATP binding. Assembling and dissambling the active center during each catalytic cycle provides an effective means to prevent ATP hydrolysis. Some bacteria have evolved a zinc-coordinating structure that stabilizes the LID domain.</text>
</comment>
<name>A0ABU9YMZ8_9PROT</name>
<dbReference type="InterPro" id="IPR007862">
    <property type="entry name" value="Adenylate_kinase_lid-dom"/>
</dbReference>
<evidence type="ECO:0000256" key="4">
    <source>
        <dbReference type="ARBA" id="ARBA00022777"/>
    </source>
</evidence>
<dbReference type="InterPro" id="IPR027417">
    <property type="entry name" value="P-loop_NTPase"/>
</dbReference>
<evidence type="ECO:0000313" key="9">
    <source>
        <dbReference type="EMBL" id="MEN2990178.1"/>
    </source>
</evidence>